<accession>A0AA86NLZ3</accession>
<keyword evidence="3" id="KW-1185">Reference proteome</keyword>
<dbReference type="Proteomes" id="UP001642409">
    <property type="component" value="Unassembled WGS sequence"/>
</dbReference>
<evidence type="ECO:0000313" key="2">
    <source>
        <dbReference type="EMBL" id="CAL6106741.1"/>
    </source>
</evidence>
<dbReference type="EMBL" id="CAXDID020000615">
    <property type="protein sequence ID" value="CAL6106741.1"/>
    <property type="molecule type" value="Genomic_DNA"/>
</dbReference>
<dbReference type="AlphaFoldDB" id="A0AA86NLZ3"/>
<name>A0AA86NLZ3_9EUKA</name>
<organism evidence="1">
    <name type="scientific">Hexamita inflata</name>
    <dbReference type="NCBI Taxonomy" id="28002"/>
    <lineage>
        <taxon>Eukaryota</taxon>
        <taxon>Metamonada</taxon>
        <taxon>Diplomonadida</taxon>
        <taxon>Hexamitidae</taxon>
        <taxon>Hexamitinae</taxon>
        <taxon>Hexamita</taxon>
    </lineage>
</organism>
<comment type="caution">
    <text evidence="1">The sequence shown here is derived from an EMBL/GenBank/DDBJ whole genome shotgun (WGS) entry which is preliminary data.</text>
</comment>
<evidence type="ECO:0000313" key="3">
    <source>
        <dbReference type="Proteomes" id="UP001642409"/>
    </source>
</evidence>
<reference evidence="1" key="1">
    <citation type="submission" date="2023-06" db="EMBL/GenBank/DDBJ databases">
        <authorList>
            <person name="Kurt Z."/>
        </authorList>
    </citation>
    <scope>NUCLEOTIDE SEQUENCE</scope>
</reference>
<protein>
    <submittedName>
        <fullName evidence="2">Hypothetical_protein</fullName>
    </submittedName>
</protein>
<dbReference type="EMBL" id="CATOUU010000228">
    <property type="protein sequence ID" value="CAI9921692.1"/>
    <property type="molecule type" value="Genomic_DNA"/>
</dbReference>
<reference evidence="2 3" key="2">
    <citation type="submission" date="2024-07" db="EMBL/GenBank/DDBJ databases">
        <authorList>
            <person name="Akdeniz Z."/>
        </authorList>
    </citation>
    <scope>NUCLEOTIDE SEQUENCE [LARGE SCALE GENOMIC DNA]</scope>
</reference>
<evidence type="ECO:0000313" key="1">
    <source>
        <dbReference type="EMBL" id="CAI9921692.1"/>
    </source>
</evidence>
<sequence length="343" mass="39979">MENKTKEIFQLLRGGMTFLGSPSELNDSLFRLHYLFILKYQLNSEVLRRMELLLTHIIPTTLSNNIQELYYEVGCLQQIQINQQQIINQDQKDLQQFYNQQLIRENEIFISFLPSERIQLDRTTIENVGMQNKELRLEMWAKQVSMTQLAATKIFQQNPEYKVIIIAVKVDNQDLANVIINSAISMIEQPKIFGQTTDYLITYHFLKGSENAFNCNYLKQAQVYKGNNQNQFISMYQMHEIGAHPKEDSSVNAQYLPTAFTSNINSISQPKVKKHKLNKYNSPLFTISYQPELLQFLQINYHSAIEYKYDIQNKTTVMGGGIAFSCLLCEQLYIKIFCHFQCG</sequence>
<proteinExistence type="predicted"/>
<gene>
    <name evidence="2" type="ORF">HINF_LOCUS73908</name>
    <name evidence="1" type="ORF">HINF_LOCUS9337</name>
</gene>